<evidence type="ECO:0000313" key="2">
    <source>
        <dbReference type="Proteomes" id="UP001589647"/>
    </source>
</evidence>
<comment type="caution">
    <text evidence="1">The sequence shown here is derived from an EMBL/GenBank/DDBJ whole genome shotgun (WGS) entry which is preliminary data.</text>
</comment>
<proteinExistence type="predicted"/>
<dbReference type="RefSeq" id="WP_229824738.1">
    <property type="nucleotide sequence ID" value="NZ_BMRC01000022.1"/>
</dbReference>
<reference evidence="1 2" key="1">
    <citation type="submission" date="2024-09" db="EMBL/GenBank/DDBJ databases">
        <authorList>
            <person name="Sun Q."/>
            <person name="Mori K."/>
        </authorList>
    </citation>
    <scope>NUCLEOTIDE SEQUENCE [LARGE SCALE GENOMIC DNA]</scope>
    <source>
        <strain evidence="1 2">CCM 3426</strain>
    </source>
</reference>
<gene>
    <name evidence="1" type="ORF">ACFFV7_48535</name>
</gene>
<keyword evidence="2" id="KW-1185">Reference proteome</keyword>
<protein>
    <submittedName>
        <fullName evidence="1">DUF2750 domain-containing protein</fullName>
    </submittedName>
</protein>
<accession>A0ABV5IYW5</accession>
<name>A0ABV5IYW5_9ACTN</name>
<sequence>MSQSGAQAAAFFRDVVARRRLWTVQDGDGCPAPPTARGRRSMPFWSSLAGVEKVIRTAPAYAAMEPREIGVDEWVGEWLPGLERDGLLVGVNWSGRRVVGWDLEVEHVLARLEAARRIRSGDAG</sequence>
<dbReference type="InterPro" id="IPR021284">
    <property type="entry name" value="DUF2750"/>
</dbReference>
<dbReference type="Pfam" id="PF11042">
    <property type="entry name" value="DUF2750"/>
    <property type="match status" value="1"/>
</dbReference>
<dbReference type="EMBL" id="JBHMEI010000095">
    <property type="protein sequence ID" value="MFB9209105.1"/>
    <property type="molecule type" value="Genomic_DNA"/>
</dbReference>
<evidence type="ECO:0000313" key="1">
    <source>
        <dbReference type="EMBL" id="MFB9209105.1"/>
    </source>
</evidence>
<dbReference type="Proteomes" id="UP001589647">
    <property type="component" value="Unassembled WGS sequence"/>
</dbReference>
<organism evidence="1 2">
    <name type="scientific">Nonomuraea spiralis</name>
    <dbReference type="NCBI Taxonomy" id="46182"/>
    <lineage>
        <taxon>Bacteria</taxon>
        <taxon>Bacillati</taxon>
        <taxon>Actinomycetota</taxon>
        <taxon>Actinomycetes</taxon>
        <taxon>Streptosporangiales</taxon>
        <taxon>Streptosporangiaceae</taxon>
        <taxon>Nonomuraea</taxon>
    </lineage>
</organism>